<dbReference type="PROSITE" id="PS50261">
    <property type="entry name" value="G_PROTEIN_RECEP_F2_4"/>
    <property type="match status" value="1"/>
</dbReference>
<dbReference type="GO" id="GO:0007166">
    <property type="term" value="P:cell surface receptor signaling pathway"/>
    <property type="evidence" value="ECO:0007669"/>
    <property type="project" value="InterPro"/>
</dbReference>
<evidence type="ECO:0000256" key="6">
    <source>
        <dbReference type="SAM" id="Phobius"/>
    </source>
</evidence>
<feature type="domain" description="GAIN-B" evidence="7">
    <location>
        <begin position="378"/>
        <end position="549"/>
    </location>
</feature>
<dbReference type="EMBL" id="BPLQ01000793">
    <property type="protein sequence ID" value="GIX75018.1"/>
    <property type="molecule type" value="Genomic_DNA"/>
</dbReference>
<evidence type="ECO:0000256" key="3">
    <source>
        <dbReference type="ARBA" id="ARBA00022989"/>
    </source>
</evidence>
<dbReference type="SUPFAM" id="SSF81321">
    <property type="entry name" value="Family A G protein-coupled receptor-like"/>
    <property type="match status" value="1"/>
</dbReference>
<evidence type="ECO:0000259" key="8">
    <source>
        <dbReference type="PROSITE" id="PS50261"/>
    </source>
</evidence>
<comment type="subcellular location">
    <subcellularLocation>
        <location evidence="1">Membrane</location>
        <topology evidence="1">Multi-pass membrane protein</topology>
    </subcellularLocation>
</comment>
<keyword evidence="4 6" id="KW-0472">Membrane</keyword>
<keyword evidence="3 6" id="KW-1133">Transmembrane helix</keyword>
<gene>
    <name evidence="9" type="primary">ADGRL2</name>
    <name evidence="9" type="ORF">CDAR_507911</name>
</gene>
<keyword evidence="2 6" id="KW-0812">Transmembrane</keyword>
<feature type="transmembrane region" description="Helical" evidence="6">
    <location>
        <begin position="556"/>
        <end position="581"/>
    </location>
</feature>
<evidence type="ECO:0000256" key="2">
    <source>
        <dbReference type="ARBA" id="ARBA00022692"/>
    </source>
</evidence>
<dbReference type="Gene3D" id="1.20.1070.10">
    <property type="entry name" value="Rhodopsin 7-helix transmembrane proteins"/>
    <property type="match status" value="1"/>
</dbReference>
<feature type="transmembrane region" description="Helical" evidence="6">
    <location>
        <begin position="626"/>
        <end position="649"/>
    </location>
</feature>
<keyword evidence="5" id="KW-1015">Disulfide bond</keyword>
<evidence type="ECO:0000256" key="4">
    <source>
        <dbReference type="ARBA" id="ARBA00023136"/>
    </source>
</evidence>
<dbReference type="PANTHER" id="PTHR12011:SF471">
    <property type="entry name" value="G-PROTEIN COUPLED RECEPTORS FAMILY 2 PROFILE 2 DOMAIN-CONTAINING PROTEIN"/>
    <property type="match status" value="1"/>
</dbReference>
<dbReference type="PROSITE" id="PS50221">
    <property type="entry name" value="GAIN_B"/>
    <property type="match status" value="1"/>
</dbReference>
<comment type="caution">
    <text evidence="9">The sequence shown here is derived from an EMBL/GenBank/DDBJ whole genome shotgun (WGS) entry which is preliminary data.</text>
</comment>
<dbReference type="SMART" id="SM00303">
    <property type="entry name" value="GPS"/>
    <property type="match status" value="1"/>
</dbReference>
<evidence type="ECO:0000313" key="9">
    <source>
        <dbReference type="EMBL" id="GIX75018.1"/>
    </source>
</evidence>
<dbReference type="AlphaFoldDB" id="A0AAV4MT69"/>
<proteinExistence type="predicted"/>
<evidence type="ECO:0000256" key="5">
    <source>
        <dbReference type="ARBA" id="ARBA00023157"/>
    </source>
</evidence>
<evidence type="ECO:0000313" key="10">
    <source>
        <dbReference type="Proteomes" id="UP001054837"/>
    </source>
</evidence>
<dbReference type="InterPro" id="IPR000832">
    <property type="entry name" value="GPCR_2_secretin-like"/>
</dbReference>
<sequence length="753" mass="86999">MEQRESIPIERYPTRYKELPPKLNQSKLEKPNADCSKGLLVEKITQRNGLTLMPYPQLIEMAIESCEEMGTSLFKPKDWNEVREFQERIGFIWELHCMQMIEIWSDIKILKGSSSFNKWVNSKAPFPNWFPDFYNFPGYLIFKFSAADSKVQTRMTIIPERLPYFCENTTWNTNYENLTNGSTDLPMTTTTRIPRLSYCREFRIMYKNFTLIWPKGKLGEIIAISCPRGLTGTVKLKCNQITTRYDLNPVFNCKKLNCSESLAEKVGKESIAEVSEWMRKCINTDDHRVKDAFDVFKRKRDTYFERPSSRDEMKQDMDMALELYNQVIDTESNMTKHMEKVGAFSRFRNFYEVRIETSIELIKETEATAWLLGCLEDEDVAMKKDNLAIEIFELSDSIKRKEMNLSLTSVDIGSVYLPSNLSVGNNTFCKKQVKRGILAVYRNLQNFLRPNNQMEITSRIIGVSLGDSNDTRLLPDEKSIKIILTHPPKPESATPVCVFLNLNYQKSNSPYGMWETEGCRVVRSEIDFTECECNHLTNFAILMDFAGPEFKPEDEFVLNILSSVFCGLSTLSLLLTVIIYLTIKSLRSRRNTITCNLAICLLAMNILVQTGLKRAATTVCKVVSGVLQYCVLSAFFWMLLEGVLLYRMVIQVFQTKKTRIFVLYIIAYGIPFVIVSLSSAMFRDEMIRKKYCWPSKEKGLIWSVLAPVLFIILINFIIFGMTLRAASKIDQFNVGTISFESKKKILRQVQIKY</sequence>
<dbReference type="PRINTS" id="PR00249">
    <property type="entry name" value="GPCRSECRETIN"/>
</dbReference>
<dbReference type="Gene3D" id="2.60.220.50">
    <property type="match status" value="1"/>
</dbReference>
<reference evidence="9 10" key="1">
    <citation type="submission" date="2021-06" db="EMBL/GenBank/DDBJ databases">
        <title>Caerostris darwini draft genome.</title>
        <authorList>
            <person name="Kono N."/>
            <person name="Arakawa K."/>
        </authorList>
    </citation>
    <scope>NUCLEOTIDE SEQUENCE [LARGE SCALE GENOMIC DNA]</scope>
</reference>
<dbReference type="Pfam" id="PF00002">
    <property type="entry name" value="7tm_2"/>
    <property type="match status" value="1"/>
</dbReference>
<accession>A0AAV4MT69</accession>
<dbReference type="InterPro" id="IPR057244">
    <property type="entry name" value="GAIN_B"/>
</dbReference>
<feature type="domain" description="G-protein coupled receptors family 2 profile 2" evidence="8">
    <location>
        <begin position="558"/>
        <end position="725"/>
    </location>
</feature>
<dbReference type="Proteomes" id="UP001054837">
    <property type="component" value="Unassembled WGS sequence"/>
</dbReference>
<dbReference type="GO" id="GO:0004930">
    <property type="term" value="F:G protein-coupled receptor activity"/>
    <property type="evidence" value="ECO:0007669"/>
    <property type="project" value="InterPro"/>
</dbReference>
<evidence type="ECO:0000259" key="7">
    <source>
        <dbReference type="PROSITE" id="PS50221"/>
    </source>
</evidence>
<dbReference type="PANTHER" id="PTHR12011">
    <property type="entry name" value="ADHESION G-PROTEIN COUPLED RECEPTOR"/>
    <property type="match status" value="1"/>
</dbReference>
<dbReference type="InterPro" id="IPR017981">
    <property type="entry name" value="GPCR_2-like_7TM"/>
</dbReference>
<dbReference type="GO" id="GO:0007189">
    <property type="term" value="P:adenylate cyclase-activating G protein-coupled receptor signaling pathway"/>
    <property type="evidence" value="ECO:0007669"/>
    <property type="project" value="TreeGrafter"/>
</dbReference>
<dbReference type="InterPro" id="IPR000203">
    <property type="entry name" value="GPS"/>
</dbReference>
<dbReference type="GO" id="GO:0005886">
    <property type="term" value="C:plasma membrane"/>
    <property type="evidence" value="ECO:0007669"/>
    <property type="project" value="TreeGrafter"/>
</dbReference>
<dbReference type="InterPro" id="IPR046338">
    <property type="entry name" value="GAIN_dom_sf"/>
</dbReference>
<feature type="transmembrane region" description="Helical" evidence="6">
    <location>
        <begin position="593"/>
        <end position="611"/>
    </location>
</feature>
<organism evidence="9 10">
    <name type="scientific">Caerostris darwini</name>
    <dbReference type="NCBI Taxonomy" id="1538125"/>
    <lineage>
        <taxon>Eukaryota</taxon>
        <taxon>Metazoa</taxon>
        <taxon>Ecdysozoa</taxon>
        <taxon>Arthropoda</taxon>
        <taxon>Chelicerata</taxon>
        <taxon>Arachnida</taxon>
        <taxon>Araneae</taxon>
        <taxon>Araneomorphae</taxon>
        <taxon>Entelegynae</taxon>
        <taxon>Araneoidea</taxon>
        <taxon>Araneidae</taxon>
        <taxon>Caerostris</taxon>
    </lineage>
</organism>
<protein>
    <submittedName>
        <fullName evidence="9">Adhesion G protein-coupled receptor L2</fullName>
    </submittedName>
</protein>
<evidence type="ECO:0000256" key="1">
    <source>
        <dbReference type="ARBA" id="ARBA00004141"/>
    </source>
</evidence>
<name>A0AAV4MT69_9ARAC</name>
<dbReference type="Pfam" id="PF01825">
    <property type="entry name" value="GPS"/>
    <property type="match status" value="1"/>
</dbReference>
<keyword evidence="10" id="KW-1185">Reference proteome</keyword>
<feature type="transmembrane region" description="Helical" evidence="6">
    <location>
        <begin position="700"/>
        <end position="723"/>
    </location>
</feature>
<feature type="transmembrane region" description="Helical" evidence="6">
    <location>
        <begin position="661"/>
        <end position="680"/>
    </location>
</feature>
<keyword evidence="9" id="KW-0675">Receptor</keyword>